<dbReference type="Proteomes" id="UP001519460">
    <property type="component" value="Unassembled WGS sequence"/>
</dbReference>
<organism evidence="1 2">
    <name type="scientific">Batillaria attramentaria</name>
    <dbReference type="NCBI Taxonomy" id="370345"/>
    <lineage>
        <taxon>Eukaryota</taxon>
        <taxon>Metazoa</taxon>
        <taxon>Spiralia</taxon>
        <taxon>Lophotrochozoa</taxon>
        <taxon>Mollusca</taxon>
        <taxon>Gastropoda</taxon>
        <taxon>Caenogastropoda</taxon>
        <taxon>Sorbeoconcha</taxon>
        <taxon>Cerithioidea</taxon>
        <taxon>Batillariidae</taxon>
        <taxon>Batillaria</taxon>
    </lineage>
</organism>
<sequence>MQGRRELGWDRVGEMGVVAGYRDGGGGRVQRWGWWQGTEMELMHYRRENGKVIELPLFSWQPLRAACRSTYRPGTDNSDICRQSSYLASFLVFSPC</sequence>
<comment type="caution">
    <text evidence="1">The sequence shown here is derived from an EMBL/GenBank/DDBJ whole genome shotgun (WGS) entry which is preliminary data.</text>
</comment>
<protein>
    <submittedName>
        <fullName evidence="1">Uncharacterized protein</fullName>
    </submittedName>
</protein>
<dbReference type="EMBL" id="JACVVK020000248">
    <property type="protein sequence ID" value="KAK7482247.1"/>
    <property type="molecule type" value="Genomic_DNA"/>
</dbReference>
<evidence type="ECO:0000313" key="1">
    <source>
        <dbReference type="EMBL" id="KAK7482247.1"/>
    </source>
</evidence>
<evidence type="ECO:0000313" key="2">
    <source>
        <dbReference type="Proteomes" id="UP001519460"/>
    </source>
</evidence>
<dbReference type="AlphaFoldDB" id="A0ABD0K594"/>
<keyword evidence="2" id="KW-1185">Reference proteome</keyword>
<gene>
    <name evidence="1" type="ORF">BaRGS_00026490</name>
</gene>
<accession>A0ABD0K594</accession>
<name>A0ABD0K594_9CAEN</name>
<reference evidence="1 2" key="1">
    <citation type="journal article" date="2023" name="Sci. Data">
        <title>Genome assembly of the Korean intertidal mud-creeper Batillaria attramentaria.</title>
        <authorList>
            <person name="Patra A.K."/>
            <person name="Ho P.T."/>
            <person name="Jun S."/>
            <person name="Lee S.J."/>
            <person name="Kim Y."/>
            <person name="Won Y.J."/>
        </authorList>
    </citation>
    <scope>NUCLEOTIDE SEQUENCE [LARGE SCALE GENOMIC DNA]</scope>
    <source>
        <strain evidence="1">Wonlab-2016</strain>
    </source>
</reference>
<proteinExistence type="predicted"/>